<dbReference type="AlphaFoldDB" id="A0A0G4KU21"/>
<dbReference type="InterPro" id="IPR002347">
    <property type="entry name" value="SDR_fam"/>
</dbReference>
<keyword evidence="2" id="KW-0560">Oxidoreductase</keyword>
<evidence type="ECO:0000313" key="3">
    <source>
        <dbReference type="EMBL" id="CRK13273.1"/>
    </source>
</evidence>
<dbReference type="EMBL" id="CVQI01003891">
    <property type="protein sequence ID" value="CRK13273.1"/>
    <property type="molecule type" value="Genomic_DNA"/>
</dbReference>
<sequence length="309" mass="33418">MSRTTISAEDVSDKVVFAAPAGVKTIHKTTYPTISVTRPELSQAGKTILVTGGSAGIGQGIVRSYAEAYASRIIVTGRRRGTLEKSTSELAAEFPETEFIARVSDVSSLEDTAALWSGLAAQDITVDVLVLNAAALGGPGALISSSLDRVWAEYVTNVRSQLDFVQRFRAQQGFEEKKKYLVFITTAVIHSPGMDKAIPSYYLTKQASHSLIQTLADASDPQVLQINMVHPGIIYSESIARAGMALDSLPFDDMKLPADYSVWAATEEAAFLHGKLAWAAWDVDELRSEESKKAFESNPHHLTIRAVGV</sequence>
<accession>A0A0G4KU21</accession>
<dbReference type="Gene3D" id="3.40.50.720">
    <property type="entry name" value="NAD(P)-binding Rossmann-like Domain"/>
    <property type="match status" value="1"/>
</dbReference>
<dbReference type="PANTHER" id="PTHR42901">
    <property type="entry name" value="ALCOHOL DEHYDROGENASE"/>
    <property type="match status" value="1"/>
</dbReference>
<dbReference type="SUPFAM" id="SSF51735">
    <property type="entry name" value="NAD(P)-binding Rossmann-fold domains"/>
    <property type="match status" value="1"/>
</dbReference>
<dbReference type="PANTHER" id="PTHR42901:SF1">
    <property type="entry name" value="ALCOHOL DEHYDROGENASE"/>
    <property type="match status" value="1"/>
</dbReference>
<evidence type="ECO:0000256" key="1">
    <source>
        <dbReference type="ARBA" id="ARBA00006484"/>
    </source>
</evidence>
<dbReference type="CDD" id="cd05233">
    <property type="entry name" value="SDR_c"/>
    <property type="match status" value="1"/>
</dbReference>
<gene>
    <name evidence="3" type="ORF">BN1723_009964</name>
</gene>
<comment type="similarity">
    <text evidence="1">Belongs to the short-chain dehydrogenases/reductases (SDR) family.</text>
</comment>
<dbReference type="GO" id="GO:0016491">
    <property type="term" value="F:oxidoreductase activity"/>
    <property type="evidence" value="ECO:0007669"/>
    <property type="project" value="UniProtKB-KW"/>
</dbReference>
<reference evidence="4" key="1">
    <citation type="submission" date="2015-05" db="EMBL/GenBank/DDBJ databases">
        <authorList>
            <person name="Fogelqvist Johan"/>
        </authorList>
    </citation>
    <scope>NUCLEOTIDE SEQUENCE [LARGE SCALE GENOMIC DNA]</scope>
</reference>
<dbReference type="InterPro" id="IPR036291">
    <property type="entry name" value="NAD(P)-bd_dom_sf"/>
</dbReference>
<dbReference type="Proteomes" id="UP000045706">
    <property type="component" value="Unassembled WGS sequence"/>
</dbReference>
<protein>
    <submittedName>
        <fullName evidence="3">Uncharacterized protein</fullName>
    </submittedName>
</protein>
<proteinExistence type="inferred from homology"/>
<organism evidence="3 4">
    <name type="scientific">Verticillium longisporum</name>
    <name type="common">Verticillium dahliae var. longisporum</name>
    <dbReference type="NCBI Taxonomy" id="100787"/>
    <lineage>
        <taxon>Eukaryota</taxon>
        <taxon>Fungi</taxon>
        <taxon>Dikarya</taxon>
        <taxon>Ascomycota</taxon>
        <taxon>Pezizomycotina</taxon>
        <taxon>Sordariomycetes</taxon>
        <taxon>Hypocreomycetidae</taxon>
        <taxon>Glomerellales</taxon>
        <taxon>Plectosphaerellaceae</taxon>
        <taxon>Verticillium</taxon>
    </lineage>
</organism>
<evidence type="ECO:0000256" key="2">
    <source>
        <dbReference type="ARBA" id="ARBA00023002"/>
    </source>
</evidence>
<dbReference type="PRINTS" id="PR00081">
    <property type="entry name" value="GDHRDH"/>
</dbReference>
<dbReference type="Pfam" id="PF00106">
    <property type="entry name" value="adh_short"/>
    <property type="match status" value="1"/>
</dbReference>
<name>A0A0G4KU21_VERLO</name>
<evidence type="ECO:0000313" key="4">
    <source>
        <dbReference type="Proteomes" id="UP000045706"/>
    </source>
</evidence>